<keyword evidence="1" id="KW-0902">Two-component regulatory system</keyword>
<dbReference type="GO" id="GO:0000160">
    <property type="term" value="P:phosphorelay signal transduction system"/>
    <property type="evidence" value="ECO:0007669"/>
    <property type="project" value="UniProtKB-KW"/>
</dbReference>
<gene>
    <name evidence="4" type="ORF">VFDL14_04605</name>
</gene>
<evidence type="ECO:0000256" key="2">
    <source>
        <dbReference type="PROSITE-ProRule" id="PRU00110"/>
    </source>
</evidence>
<keyword evidence="5" id="KW-1185">Reference proteome</keyword>
<name>A0A066USG2_9VIBR</name>
<dbReference type="InterPro" id="IPR036641">
    <property type="entry name" value="HPT_dom_sf"/>
</dbReference>
<reference evidence="4 5" key="1">
    <citation type="submission" date="2014-02" db="EMBL/GenBank/DDBJ databases">
        <title>Vibrio fortis Dalian14 Genome Sequencing.</title>
        <authorList>
            <person name="Wang Y."/>
            <person name="Song L."/>
            <person name="Liu G."/>
            <person name="Ding J."/>
        </authorList>
    </citation>
    <scope>NUCLEOTIDE SEQUENCE [LARGE SCALE GENOMIC DNA]</scope>
    <source>
        <strain evidence="4 5">Dalian14</strain>
    </source>
</reference>
<evidence type="ECO:0000256" key="1">
    <source>
        <dbReference type="ARBA" id="ARBA00023012"/>
    </source>
</evidence>
<dbReference type="EMBL" id="JFFR01000002">
    <property type="protein sequence ID" value="KDN30020.1"/>
    <property type="molecule type" value="Genomic_DNA"/>
</dbReference>
<dbReference type="Proteomes" id="UP000027219">
    <property type="component" value="Unassembled WGS sequence"/>
</dbReference>
<dbReference type="AlphaFoldDB" id="A0A066USG2"/>
<evidence type="ECO:0000313" key="4">
    <source>
        <dbReference type="EMBL" id="KDN30020.1"/>
    </source>
</evidence>
<dbReference type="InterPro" id="IPR008207">
    <property type="entry name" value="Sig_transdc_His_kin_Hpt_dom"/>
</dbReference>
<comment type="caution">
    <text evidence="4">The sequence shown here is derived from an EMBL/GenBank/DDBJ whole genome shotgun (WGS) entry which is preliminary data.</text>
</comment>
<dbReference type="PROSITE" id="PS50894">
    <property type="entry name" value="HPT"/>
    <property type="match status" value="1"/>
</dbReference>
<dbReference type="SUPFAM" id="SSF47226">
    <property type="entry name" value="Histidine-containing phosphotransfer domain, HPT domain"/>
    <property type="match status" value="1"/>
</dbReference>
<evidence type="ECO:0000259" key="3">
    <source>
        <dbReference type="PROSITE" id="PS50894"/>
    </source>
</evidence>
<sequence>MDLFTMTVTNTENQDLVDESILQQMIVDTSAEVIPILIDHYVEESKTRIDAIKQAAQSRDGEVLEFEVHTLGSTSLALGNRALSTLARDIERQCLEKQTELAFTRVDELLALADNSIEALIARKELGFG</sequence>
<dbReference type="OrthoDB" id="5875624at2"/>
<feature type="modified residue" description="Phosphohistidine" evidence="2">
    <location>
        <position position="69"/>
    </location>
</feature>
<accession>A0A066USG2</accession>
<feature type="domain" description="HPt" evidence="3">
    <location>
        <begin position="30"/>
        <end position="123"/>
    </location>
</feature>
<proteinExistence type="predicted"/>
<keyword evidence="2" id="KW-0597">Phosphoprotein</keyword>
<organism evidence="4 5">
    <name type="scientific">Vibrio fortis</name>
    <dbReference type="NCBI Taxonomy" id="212667"/>
    <lineage>
        <taxon>Bacteria</taxon>
        <taxon>Pseudomonadati</taxon>
        <taxon>Pseudomonadota</taxon>
        <taxon>Gammaproteobacteria</taxon>
        <taxon>Vibrionales</taxon>
        <taxon>Vibrionaceae</taxon>
        <taxon>Vibrio</taxon>
    </lineage>
</organism>
<dbReference type="Pfam" id="PF01627">
    <property type="entry name" value="Hpt"/>
    <property type="match status" value="1"/>
</dbReference>
<evidence type="ECO:0000313" key="5">
    <source>
        <dbReference type="Proteomes" id="UP000027219"/>
    </source>
</evidence>
<dbReference type="STRING" id="212667.VFDL14_04605"/>
<protein>
    <submittedName>
        <fullName evidence="4">Phosphorelay protein LuxU</fullName>
    </submittedName>
</protein>
<dbReference type="Gene3D" id="1.20.120.160">
    <property type="entry name" value="HPT domain"/>
    <property type="match status" value="1"/>
</dbReference>
<dbReference type="GO" id="GO:0004672">
    <property type="term" value="F:protein kinase activity"/>
    <property type="evidence" value="ECO:0007669"/>
    <property type="project" value="UniProtKB-ARBA"/>
</dbReference>